<dbReference type="OrthoDB" id="1114031at2"/>
<proteinExistence type="predicted"/>
<organism evidence="2 3">
    <name type="scientific">Phaeocystidibacter marisrubri</name>
    <dbReference type="NCBI Taxonomy" id="1577780"/>
    <lineage>
        <taxon>Bacteria</taxon>
        <taxon>Pseudomonadati</taxon>
        <taxon>Bacteroidota</taxon>
        <taxon>Flavobacteriia</taxon>
        <taxon>Flavobacteriales</taxon>
        <taxon>Phaeocystidibacteraceae</taxon>
        <taxon>Phaeocystidibacter</taxon>
    </lineage>
</organism>
<evidence type="ECO:0000313" key="3">
    <source>
        <dbReference type="Proteomes" id="UP000484164"/>
    </source>
</evidence>
<keyword evidence="1" id="KW-0732">Signal</keyword>
<gene>
    <name evidence="2" type="ORF">F8C82_04650</name>
</gene>
<dbReference type="EMBL" id="WBVQ01000001">
    <property type="protein sequence ID" value="KAB2817698.1"/>
    <property type="molecule type" value="Genomic_DNA"/>
</dbReference>
<evidence type="ECO:0000256" key="1">
    <source>
        <dbReference type="SAM" id="SignalP"/>
    </source>
</evidence>
<accession>A0A6L3ZJF6</accession>
<evidence type="ECO:0000313" key="2">
    <source>
        <dbReference type="EMBL" id="KAB2817698.1"/>
    </source>
</evidence>
<feature type="chain" id="PRO_5026942526" evidence="1">
    <location>
        <begin position="19"/>
        <end position="280"/>
    </location>
</feature>
<feature type="signal peptide" evidence="1">
    <location>
        <begin position="1"/>
        <end position="18"/>
    </location>
</feature>
<reference evidence="2 3" key="1">
    <citation type="submission" date="2019-10" db="EMBL/GenBank/DDBJ databases">
        <title>Genome sequence of Phaeocystidibacter marisrubri JCM30614 (type strain).</title>
        <authorList>
            <person name="Bowman J.P."/>
        </authorList>
    </citation>
    <scope>NUCLEOTIDE SEQUENCE [LARGE SCALE GENOMIC DNA]</scope>
    <source>
        <strain evidence="2 3">JCM 30614</strain>
    </source>
</reference>
<protein>
    <submittedName>
        <fullName evidence="2">Uncharacterized protein</fullName>
    </submittedName>
</protein>
<comment type="caution">
    <text evidence="2">The sequence shown here is derived from an EMBL/GenBank/DDBJ whole genome shotgun (WGS) entry which is preliminary data.</text>
</comment>
<dbReference type="RefSeq" id="WP_151692386.1">
    <property type="nucleotide sequence ID" value="NZ_BMGX01000002.1"/>
</dbReference>
<dbReference type="Proteomes" id="UP000484164">
    <property type="component" value="Unassembled WGS sequence"/>
</dbReference>
<dbReference type="AlphaFoldDB" id="A0A6L3ZJF6"/>
<keyword evidence="3" id="KW-1185">Reference proteome</keyword>
<dbReference type="PROSITE" id="PS51257">
    <property type="entry name" value="PROKAR_LIPOPROTEIN"/>
    <property type="match status" value="1"/>
</dbReference>
<name>A0A6L3ZJF6_9FLAO</name>
<sequence length="280" mass="30370">MKKTKNFLYKSLAVVALAGTMVSCEDINLCGITEDDLDMGDAFIETTSYFMNVVSRVDEAMRNEDLQNNGSTTIDGATVTLANDSITVDFGTSNVICQDGKSRRGKISGSITGDYFTQAGSINLNLTGYHVDDVPVVGNIAVTNTGQTANNWVISLVSSNFTIGTEYNYNANLSMEWESGFTTTDSIEDDVFELYGMAHGNDLADTISFSTSFTENMRFERTCQYVVTEGIVDVSLTSGTSEVANVTVDFKDEDGCNNVVFLNANCDGTEVSFPHTFDGF</sequence>